<proteinExistence type="predicted"/>
<reference evidence="3" key="1">
    <citation type="journal article" date="2019" name="Int. J. Syst. Evol. Microbiol.">
        <title>The Global Catalogue of Microorganisms (GCM) 10K type strain sequencing project: providing services to taxonomists for standard genome sequencing and annotation.</title>
        <authorList>
            <consortium name="The Broad Institute Genomics Platform"/>
            <consortium name="The Broad Institute Genome Sequencing Center for Infectious Disease"/>
            <person name="Wu L."/>
            <person name="Ma J."/>
        </authorList>
    </citation>
    <scope>NUCLEOTIDE SEQUENCE [LARGE SCALE GENOMIC DNA]</scope>
    <source>
        <strain evidence="3">KCTC 42911</strain>
    </source>
</reference>
<evidence type="ECO:0000313" key="2">
    <source>
        <dbReference type="EMBL" id="MFC3616074.1"/>
    </source>
</evidence>
<gene>
    <name evidence="2" type="ORF">ACFORG_20175</name>
</gene>
<sequence>MTLNLEPAYLLDAMGRVLADGGKHRLFRVGDNIVVTGDTDGKAYVAAYDDDGVVFEAQQFVDAGDVGLGEVLIYHVRGNFDGTMTLYYQVYDTAPLPARYTNWMQELDVETGLATGPAVSVTDGFFSITDLGMLTASWNLPDGNIAATREGNFQVVTPDGTVIGQSQGVTEPGVFAIPRMFDLAVVGGRLALAYVSSNAGAAKETFVRFFSMEGLAIGEPITVSEGETTVFGVMAGVQIETLSDGRFVVVWTDGSGQPSDTDAGAIYFKIFNADGSLSVGTTLVNAITSGSQTNPNLVATEAGFIVGYTDFEITVPFRNTTVLHEYDLAGQLVDTIGSDAYQLGAVMERADTNTAFIIGGSEVVEMSLPGPDTPLDMSAGTPPILGSDAGEAVEGTDASERILAGGGDDVIRPGGGSDTIDGGAGIDT</sequence>
<dbReference type="InterPro" id="IPR018511">
    <property type="entry name" value="Hemolysin-typ_Ca-bd_CS"/>
</dbReference>
<dbReference type="Gene3D" id="2.150.10.10">
    <property type="entry name" value="Serralysin-like metalloprotease, C-terminal"/>
    <property type="match status" value="1"/>
</dbReference>
<accession>A0ABV7TNG1</accession>
<dbReference type="Pfam" id="PF00353">
    <property type="entry name" value="HemolysinCabind"/>
    <property type="match status" value="1"/>
</dbReference>
<organism evidence="2 3">
    <name type="scientific">Lutimaribacter marinistellae</name>
    <dbReference type="NCBI Taxonomy" id="1820329"/>
    <lineage>
        <taxon>Bacteria</taxon>
        <taxon>Pseudomonadati</taxon>
        <taxon>Pseudomonadota</taxon>
        <taxon>Alphaproteobacteria</taxon>
        <taxon>Rhodobacterales</taxon>
        <taxon>Roseobacteraceae</taxon>
        <taxon>Lutimaribacter</taxon>
    </lineage>
</organism>
<keyword evidence="3" id="KW-1185">Reference proteome</keyword>
<name>A0ABV7TNG1_9RHOB</name>
<feature type="region of interest" description="Disordered" evidence="1">
    <location>
        <begin position="404"/>
        <end position="428"/>
    </location>
</feature>
<evidence type="ECO:0000313" key="3">
    <source>
        <dbReference type="Proteomes" id="UP001595629"/>
    </source>
</evidence>
<dbReference type="Proteomes" id="UP001595629">
    <property type="component" value="Unassembled WGS sequence"/>
</dbReference>
<dbReference type="InterPro" id="IPR011049">
    <property type="entry name" value="Serralysin-like_metalloprot_C"/>
</dbReference>
<dbReference type="EMBL" id="JBHRXI010000029">
    <property type="protein sequence ID" value="MFC3616074.1"/>
    <property type="molecule type" value="Genomic_DNA"/>
</dbReference>
<dbReference type="SUPFAM" id="SSF51120">
    <property type="entry name" value="beta-Roll"/>
    <property type="match status" value="1"/>
</dbReference>
<protein>
    <submittedName>
        <fullName evidence="2">Uncharacterized protein</fullName>
    </submittedName>
</protein>
<feature type="non-terminal residue" evidence="2">
    <location>
        <position position="428"/>
    </location>
</feature>
<dbReference type="InterPro" id="IPR001343">
    <property type="entry name" value="Hemolysn_Ca-bd"/>
</dbReference>
<dbReference type="SUPFAM" id="SSF75011">
    <property type="entry name" value="3-carboxy-cis,cis-mucoante lactonizing enzyme"/>
    <property type="match status" value="1"/>
</dbReference>
<dbReference type="PROSITE" id="PS00330">
    <property type="entry name" value="HEMOLYSIN_CALCIUM"/>
    <property type="match status" value="1"/>
</dbReference>
<evidence type="ECO:0000256" key="1">
    <source>
        <dbReference type="SAM" id="MobiDB-lite"/>
    </source>
</evidence>
<comment type="caution">
    <text evidence="2">The sequence shown here is derived from an EMBL/GenBank/DDBJ whole genome shotgun (WGS) entry which is preliminary data.</text>
</comment>